<gene>
    <name evidence="2" type="ORF">FVE85_5466</name>
</gene>
<protein>
    <recommendedName>
        <fullName evidence="4">CCT domain-containing protein</fullName>
    </recommendedName>
</protein>
<dbReference type="AlphaFoldDB" id="A0A5J4Z200"/>
<dbReference type="EMBL" id="VRMN01000001">
    <property type="protein sequence ID" value="KAA8497881.1"/>
    <property type="molecule type" value="Genomic_DNA"/>
</dbReference>
<dbReference type="Proteomes" id="UP000324585">
    <property type="component" value="Unassembled WGS sequence"/>
</dbReference>
<sequence length="275" mass="29209">METMWEMDGYEEVGAASAPVGIMGAHPDSGEKMAGAFPREQEGGLEDEEDFIFGFSPVSECALTDYMSRLEEMVEGDMTTVQHEAGWEPSAPIDVKERAEEESSANADAIYGGASLLSDATCTPTGFSSSPMSECGLTTVMSRAHLNEVTSDSHPFRAARKEGQAMPVSAELHSFPAPDSVSGEHALLPTRERGAVSSVCSTVSTVGSPAGSASKKVKSSSTSTGRKRSDGNNHSGVGGKYEYRKKMALSRPRVNGRFIKIADKAAVLEAMELKQ</sequence>
<reference evidence="3" key="1">
    <citation type="journal article" date="2019" name="Nat. Commun.">
        <title>Expansion of phycobilisome linker gene families in mesophilic red algae.</title>
        <authorList>
            <person name="Lee J."/>
            <person name="Kim D."/>
            <person name="Bhattacharya D."/>
            <person name="Yoon H.S."/>
        </authorList>
    </citation>
    <scope>NUCLEOTIDE SEQUENCE [LARGE SCALE GENOMIC DNA]</scope>
    <source>
        <strain evidence="3">CCMP 1328</strain>
    </source>
</reference>
<feature type="compositionally biased region" description="Low complexity" evidence="1">
    <location>
        <begin position="203"/>
        <end position="224"/>
    </location>
</feature>
<evidence type="ECO:0008006" key="4">
    <source>
        <dbReference type="Google" id="ProtNLM"/>
    </source>
</evidence>
<proteinExistence type="predicted"/>
<organism evidence="2 3">
    <name type="scientific">Porphyridium purpureum</name>
    <name type="common">Red alga</name>
    <name type="synonym">Porphyridium cruentum</name>
    <dbReference type="NCBI Taxonomy" id="35688"/>
    <lineage>
        <taxon>Eukaryota</taxon>
        <taxon>Rhodophyta</taxon>
        <taxon>Bangiophyceae</taxon>
        <taxon>Porphyridiales</taxon>
        <taxon>Porphyridiaceae</taxon>
        <taxon>Porphyridium</taxon>
    </lineage>
</organism>
<keyword evidence="3" id="KW-1185">Reference proteome</keyword>
<evidence type="ECO:0000313" key="2">
    <source>
        <dbReference type="EMBL" id="KAA8497881.1"/>
    </source>
</evidence>
<comment type="caution">
    <text evidence="2">The sequence shown here is derived from an EMBL/GenBank/DDBJ whole genome shotgun (WGS) entry which is preliminary data.</text>
</comment>
<accession>A0A5J4Z200</accession>
<evidence type="ECO:0000256" key="1">
    <source>
        <dbReference type="SAM" id="MobiDB-lite"/>
    </source>
</evidence>
<name>A0A5J4Z200_PORPP</name>
<evidence type="ECO:0000313" key="3">
    <source>
        <dbReference type="Proteomes" id="UP000324585"/>
    </source>
</evidence>
<feature type="region of interest" description="Disordered" evidence="1">
    <location>
        <begin position="203"/>
        <end position="244"/>
    </location>
</feature>